<dbReference type="FunFam" id="3.30.70.270:FF:000001">
    <property type="entry name" value="Diguanylate cyclase domain protein"/>
    <property type="match status" value="1"/>
</dbReference>
<dbReference type="PROSITE" id="PS50113">
    <property type="entry name" value="PAC"/>
    <property type="match status" value="1"/>
</dbReference>
<dbReference type="CDD" id="cd01949">
    <property type="entry name" value="GGDEF"/>
    <property type="match status" value="1"/>
</dbReference>
<dbReference type="GO" id="GO:0003824">
    <property type="term" value="F:catalytic activity"/>
    <property type="evidence" value="ECO:0007669"/>
    <property type="project" value="UniProtKB-ARBA"/>
</dbReference>
<keyword evidence="1" id="KW-0472">Membrane</keyword>
<protein>
    <recommendedName>
        <fullName evidence="8">Diguanylate cyclase</fullName>
    </recommendedName>
</protein>
<dbReference type="Gene3D" id="6.10.340.10">
    <property type="match status" value="1"/>
</dbReference>
<dbReference type="InterPro" id="IPR000014">
    <property type="entry name" value="PAS"/>
</dbReference>
<dbReference type="GO" id="GO:0016020">
    <property type="term" value="C:membrane"/>
    <property type="evidence" value="ECO:0007669"/>
    <property type="project" value="InterPro"/>
</dbReference>
<dbReference type="NCBIfam" id="TIGR00254">
    <property type="entry name" value="GGDEF"/>
    <property type="match status" value="1"/>
</dbReference>
<dbReference type="Pfam" id="PF13426">
    <property type="entry name" value="PAS_9"/>
    <property type="match status" value="1"/>
</dbReference>
<dbReference type="PANTHER" id="PTHR44757:SF2">
    <property type="entry name" value="BIOFILM ARCHITECTURE MAINTENANCE PROTEIN MBAA"/>
    <property type="match status" value="1"/>
</dbReference>
<dbReference type="KEGG" id="ddz:DSYM_24830"/>
<dbReference type="PROSITE" id="PS50887">
    <property type="entry name" value="GGDEF"/>
    <property type="match status" value="1"/>
</dbReference>
<dbReference type="InterPro" id="IPR000700">
    <property type="entry name" value="PAS-assoc_C"/>
</dbReference>
<feature type="transmembrane region" description="Helical" evidence="1">
    <location>
        <begin position="160"/>
        <end position="186"/>
    </location>
</feature>
<dbReference type="PANTHER" id="PTHR44757">
    <property type="entry name" value="DIGUANYLATE CYCLASE DGCP"/>
    <property type="match status" value="1"/>
</dbReference>
<dbReference type="InterPro" id="IPR000160">
    <property type="entry name" value="GGDEF_dom"/>
</dbReference>
<evidence type="ECO:0008006" key="8">
    <source>
        <dbReference type="Google" id="ProtNLM"/>
    </source>
</evidence>
<evidence type="ECO:0000256" key="1">
    <source>
        <dbReference type="SAM" id="Phobius"/>
    </source>
</evidence>
<dbReference type="Pfam" id="PF00990">
    <property type="entry name" value="GGDEF"/>
    <property type="match status" value="1"/>
</dbReference>
<dbReference type="SMART" id="SM00267">
    <property type="entry name" value="GGDEF"/>
    <property type="match status" value="1"/>
</dbReference>
<dbReference type="CDD" id="cd06225">
    <property type="entry name" value="HAMP"/>
    <property type="match status" value="1"/>
</dbReference>
<dbReference type="InterPro" id="IPR043128">
    <property type="entry name" value="Rev_trsase/Diguanyl_cyclase"/>
</dbReference>
<keyword evidence="1" id="KW-1133">Transmembrane helix</keyword>
<keyword evidence="1" id="KW-0812">Transmembrane</keyword>
<dbReference type="GO" id="GO:0007165">
    <property type="term" value="P:signal transduction"/>
    <property type="evidence" value="ECO:0007669"/>
    <property type="project" value="InterPro"/>
</dbReference>
<dbReference type="PROSITE" id="PS50112">
    <property type="entry name" value="PAS"/>
    <property type="match status" value="1"/>
</dbReference>
<dbReference type="Gene3D" id="3.30.450.20">
    <property type="entry name" value="PAS domain"/>
    <property type="match status" value="2"/>
</dbReference>
<dbReference type="PROSITE" id="PS50885">
    <property type="entry name" value="HAMP"/>
    <property type="match status" value="1"/>
</dbReference>
<dbReference type="InterPro" id="IPR001610">
    <property type="entry name" value="PAC"/>
</dbReference>
<dbReference type="InterPro" id="IPR029787">
    <property type="entry name" value="Nucleotide_cyclase"/>
</dbReference>
<dbReference type="InterPro" id="IPR052155">
    <property type="entry name" value="Biofilm_reg_signaling"/>
</dbReference>
<evidence type="ECO:0000259" key="5">
    <source>
        <dbReference type="PROSITE" id="PS50887"/>
    </source>
</evidence>
<dbReference type="NCBIfam" id="TIGR00229">
    <property type="entry name" value="sensory_box"/>
    <property type="match status" value="1"/>
</dbReference>
<dbReference type="InterPro" id="IPR035965">
    <property type="entry name" value="PAS-like_dom_sf"/>
</dbReference>
<sequence length="689" mass="77271">MLEALKGLTGSLRFRLVAAACLVLVLMLWGLSANSVRLLDKALLEREDRHLAELQLLHNISLAAPLAERDYAKLAQRVRQLAGQEGMRYLVVRDDAQRVVAAEHWDPAKPLPVPLAGFSGLPVAARTFDGMTLLHIGERAVGSVHFGIDTRFLRQSSGELLWQSVAIGWLAFLMTVILVSLIGYWLTRNLRALQRGVDALESGEDTVRLPIDGGNDEVGSLMRAFNRMSQALDERVEALKKSESRFHAIADYTYGVEAWFNPRGRLIWINRSVERVTGYSPLECLLSNNLVDMLIFEKDQKQALEVGLKALRGSTGDNFEVRFKRKDGGVVWVVLNWQPINSPSGEYLGLRVSADDISGRKEAELKLLDTVVELRRAQALKEYYLTHSNEARSRLEALLNVMNVGVLFVDGNHRIVYINKACREIWRLPPDETLTGVRDSSLIDRTAGLRREDDAYRRHVAEVLAGGDISEPWEIPFQDGRIVNDMTALVPGEKPGQFIGRVWIYEDVTRQKQLEAQLIRLAERDPLTSLYNRRRFHEEIERIIADASRRKAGAGLLAIDLDGFKPINDEYGHQAGDTVLVRLAEEVGHIVRRNEIFFRIGGDEFAILAPDADEEEMVGLARRVGGKIADLRFQFSGREVRLTASLGIALYPKHAASSEEIIARADSAMYQAKMSGKNRWAVFGSAKLH</sequence>
<evidence type="ECO:0000313" key="7">
    <source>
        <dbReference type="Proteomes" id="UP000662914"/>
    </source>
</evidence>
<dbReference type="InterPro" id="IPR013656">
    <property type="entry name" value="PAS_4"/>
</dbReference>
<feature type="domain" description="PAS" evidence="2">
    <location>
        <begin position="261"/>
        <end position="314"/>
    </location>
</feature>
<dbReference type="SMART" id="SM00091">
    <property type="entry name" value="PAS"/>
    <property type="match status" value="2"/>
</dbReference>
<dbReference type="EMBL" id="AP021857">
    <property type="protein sequence ID" value="BBO21784.1"/>
    <property type="molecule type" value="Genomic_DNA"/>
</dbReference>
<reference evidence="6" key="1">
    <citation type="journal article" name="DNA Res.">
        <title>The physiological potential of anammox bacteria as revealed by their core genome structure.</title>
        <authorList>
            <person name="Okubo T."/>
            <person name="Toyoda A."/>
            <person name="Fukuhara K."/>
            <person name="Uchiyama I."/>
            <person name="Harigaya Y."/>
            <person name="Kuroiwa M."/>
            <person name="Suzuki T."/>
            <person name="Murakami Y."/>
            <person name="Suwa Y."/>
            <person name="Takami H."/>
        </authorList>
    </citation>
    <scope>NUCLEOTIDE SEQUENCE</scope>
    <source>
        <strain evidence="6">317325-3</strain>
    </source>
</reference>
<name>A0A809SBT9_9PROT</name>
<dbReference type="Pfam" id="PF08448">
    <property type="entry name" value="PAS_4"/>
    <property type="match status" value="1"/>
</dbReference>
<dbReference type="Gene3D" id="3.30.70.270">
    <property type="match status" value="1"/>
</dbReference>
<feature type="domain" description="HAMP" evidence="4">
    <location>
        <begin position="184"/>
        <end position="237"/>
    </location>
</feature>
<dbReference type="InterPro" id="IPR003660">
    <property type="entry name" value="HAMP_dom"/>
</dbReference>
<dbReference type="SMART" id="SM00304">
    <property type="entry name" value="HAMP"/>
    <property type="match status" value="1"/>
</dbReference>
<proteinExistence type="predicted"/>
<dbReference type="Pfam" id="PF00672">
    <property type="entry name" value="HAMP"/>
    <property type="match status" value="1"/>
</dbReference>
<dbReference type="SUPFAM" id="SSF55073">
    <property type="entry name" value="Nucleotide cyclase"/>
    <property type="match status" value="1"/>
</dbReference>
<dbReference type="SUPFAM" id="SSF158472">
    <property type="entry name" value="HAMP domain-like"/>
    <property type="match status" value="1"/>
</dbReference>
<evidence type="ECO:0000259" key="3">
    <source>
        <dbReference type="PROSITE" id="PS50113"/>
    </source>
</evidence>
<dbReference type="Proteomes" id="UP000662914">
    <property type="component" value="Chromosome"/>
</dbReference>
<feature type="domain" description="PAC" evidence="3">
    <location>
        <begin position="317"/>
        <end position="369"/>
    </location>
</feature>
<evidence type="ECO:0000259" key="4">
    <source>
        <dbReference type="PROSITE" id="PS50885"/>
    </source>
</evidence>
<dbReference type="AlphaFoldDB" id="A0A809SBT9"/>
<accession>A0A809SBT9</accession>
<feature type="domain" description="GGDEF" evidence="5">
    <location>
        <begin position="552"/>
        <end position="685"/>
    </location>
</feature>
<dbReference type="SUPFAM" id="SSF55785">
    <property type="entry name" value="PYP-like sensor domain (PAS domain)"/>
    <property type="match status" value="2"/>
</dbReference>
<dbReference type="CDD" id="cd00130">
    <property type="entry name" value="PAS"/>
    <property type="match status" value="2"/>
</dbReference>
<evidence type="ECO:0000259" key="2">
    <source>
        <dbReference type="PROSITE" id="PS50112"/>
    </source>
</evidence>
<dbReference type="SMART" id="SM00086">
    <property type="entry name" value="PAC"/>
    <property type="match status" value="1"/>
</dbReference>
<organism evidence="6 7">
    <name type="scientific">Candidatus Desulfobacillus denitrificans</name>
    <dbReference type="NCBI Taxonomy" id="2608985"/>
    <lineage>
        <taxon>Bacteria</taxon>
        <taxon>Pseudomonadati</taxon>
        <taxon>Pseudomonadota</taxon>
        <taxon>Betaproteobacteria</taxon>
        <taxon>Candidatus Desulfobacillus</taxon>
    </lineage>
</organism>
<gene>
    <name evidence="6" type="ORF">DSYM_24830</name>
</gene>
<feature type="transmembrane region" description="Helical" evidence="1">
    <location>
        <begin position="12"/>
        <end position="31"/>
    </location>
</feature>
<evidence type="ECO:0000313" key="6">
    <source>
        <dbReference type="EMBL" id="BBO21784.1"/>
    </source>
</evidence>